<feature type="domain" description="C3H1-type" evidence="14">
    <location>
        <begin position="3"/>
        <end position="30"/>
    </location>
</feature>
<comment type="catalytic activity">
    <reaction evidence="1">
        <text>[E2 ubiquitin-conjugating enzyme]-S-ubiquitinyl-L-cysteine + [acceptor protein]-L-lysine = [E2 ubiquitin-conjugating enzyme]-L-cysteine + [acceptor protein]-N(6)-ubiquitinyl-L-lysine.</text>
        <dbReference type="EC" id="2.3.2.31"/>
    </reaction>
</comment>
<dbReference type="InterPro" id="IPR012677">
    <property type="entry name" value="Nucleotide-bd_a/b_plait_sf"/>
</dbReference>
<dbReference type="EMBL" id="JARJCW010000008">
    <property type="protein sequence ID" value="KAJ7221709.1"/>
    <property type="molecule type" value="Genomic_DNA"/>
</dbReference>
<keyword evidence="8" id="KW-0833">Ubl conjugation pathway</keyword>
<dbReference type="SMART" id="SM00184">
    <property type="entry name" value="RING"/>
    <property type="match status" value="1"/>
</dbReference>
<keyword evidence="6" id="KW-0677">Repeat</keyword>
<dbReference type="SUPFAM" id="SSF54928">
    <property type="entry name" value="RNA-binding domain, RBD"/>
    <property type="match status" value="1"/>
</dbReference>
<keyword evidence="12" id="KW-0175">Coiled coil</keyword>
<keyword evidence="17" id="KW-1185">Reference proteome</keyword>
<evidence type="ECO:0000256" key="2">
    <source>
        <dbReference type="ARBA" id="ARBA00004906"/>
    </source>
</evidence>
<comment type="caution">
    <text evidence="16">The sequence shown here is derived from an EMBL/GenBank/DDBJ whole genome shotgun (WGS) entry which is preliminary data.</text>
</comment>
<comment type="similarity">
    <text evidence="10">Belongs to the RBR family. RNF14 subfamily.</text>
</comment>
<dbReference type="PROSITE" id="PS51873">
    <property type="entry name" value="TRIAD"/>
    <property type="match status" value="1"/>
</dbReference>
<dbReference type="Pfam" id="PF26200">
    <property type="entry name" value="Rcat_RNF216"/>
    <property type="match status" value="1"/>
</dbReference>
<evidence type="ECO:0000259" key="15">
    <source>
        <dbReference type="PROSITE" id="PS51873"/>
    </source>
</evidence>
<protein>
    <recommendedName>
        <fullName evidence="3">RBR-type E3 ubiquitin transferase</fullName>
        <ecNumber evidence="3">2.3.2.31</ecNumber>
    </recommendedName>
</protein>
<gene>
    <name evidence="16" type="ORF">GGX14DRAFT_430758</name>
</gene>
<evidence type="ECO:0000259" key="13">
    <source>
        <dbReference type="PROSITE" id="PS50089"/>
    </source>
</evidence>
<proteinExistence type="inferred from homology"/>
<keyword evidence="7 11" id="KW-0863">Zinc-finger</keyword>
<dbReference type="CDD" id="cd16449">
    <property type="entry name" value="RING-HC"/>
    <property type="match status" value="1"/>
</dbReference>
<keyword evidence="5 11" id="KW-0479">Metal-binding</keyword>
<dbReference type="CDD" id="cd20335">
    <property type="entry name" value="BRcat_RBR"/>
    <property type="match status" value="1"/>
</dbReference>
<dbReference type="GO" id="GO:0061630">
    <property type="term" value="F:ubiquitin protein ligase activity"/>
    <property type="evidence" value="ECO:0007669"/>
    <property type="project" value="UniProtKB-EC"/>
</dbReference>
<evidence type="ECO:0000256" key="9">
    <source>
        <dbReference type="ARBA" id="ARBA00022833"/>
    </source>
</evidence>
<evidence type="ECO:0000256" key="11">
    <source>
        <dbReference type="PROSITE-ProRule" id="PRU00723"/>
    </source>
</evidence>
<dbReference type="InterPro" id="IPR044066">
    <property type="entry name" value="TRIAD_supradom"/>
</dbReference>
<dbReference type="InterPro" id="IPR000571">
    <property type="entry name" value="Znf_CCCH"/>
</dbReference>
<dbReference type="Proteomes" id="UP001219525">
    <property type="component" value="Unassembled WGS sequence"/>
</dbReference>
<comment type="pathway">
    <text evidence="2">Protein modification; protein ubiquitination.</text>
</comment>
<evidence type="ECO:0000313" key="16">
    <source>
        <dbReference type="EMBL" id="KAJ7221709.1"/>
    </source>
</evidence>
<dbReference type="Pfam" id="PF18044">
    <property type="entry name" value="zf-CCCH_4"/>
    <property type="match status" value="1"/>
</dbReference>
<feature type="zinc finger region" description="C3H1-type" evidence="11">
    <location>
        <begin position="3"/>
        <end position="30"/>
    </location>
</feature>
<dbReference type="InterPro" id="IPR031127">
    <property type="entry name" value="E3_UB_ligase_RBR"/>
</dbReference>
<evidence type="ECO:0000256" key="5">
    <source>
        <dbReference type="ARBA" id="ARBA00022723"/>
    </source>
</evidence>
<evidence type="ECO:0000256" key="6">
    <source>
        <dbReference type="ARBA" id="ARBA00022737"/>
    </source>
</evidence>
<evidence type="ECO:0000256" key="4">
    <source>
        <dbReference type="ARBA" id="ARBA00022679"/>
    </source>
</evidence>
<dbReference type="InterPro" id="IPR036855">
    <property type="entry name" value="Znf_CCCH_sf"/>
</dbReference>
<keyword evidence="9 11" id="KW-0862">Zinc</keyword>
<dbReference type="PROSITE" id="PS00518">
    <property type="entry name" value="ZF_RING_1"/>
    <property type="match status" value="1"/>
</dbReference>
<dbReference type="SUPFAM" id="SSF57850">
    <property type="entry name" value="RING/U-box"/>
    <property type="match status" value="3"/>
</dbReference>
<dbReference type="PANTHER" id="PTHR11685">
    <property type="entry name" value="RBR FAMILY RING FINGER AND IBR DOMAIN-CONTAINING"/>
    <property type="match status" value="1"/>
</dbReference>
<organism evidence="16 17">
    <name type="scientific">Mycena pura</name>
    <dbReference type="NCBI Taxonomy" id="153505"/>
    <lineage>
        <taxon>Eukaryota</taxon>
        <taxon>Fungi</taxon>
        <taxon>Dikarya</taxon>
        <taxon>Basidiomycota</taxon>
        <taxon>Agaricomycotina</taxon>
        <taxon>Agaricomycetes</taxon>
        <taxon>Agaricomycetidae</taxon>
        <taxon>Agaricales</taxon>
        <taxon>Marasmiineae</taxon>
        <taxon>Mycenaceae</taxon>
        <taxon>Mycena</taxon>
    </lineage>
</organism>
<evidence type="ECO:0000259" key="14">
    <source>
        <dbReference type="PROSITE" id="PS50103"/>
    </source>
</evidence>
<dbReference type="Pfam" id="PF01485">
    <property type="entry name" value="IBR"/>
    <property type="match status" value="1"/>
</dbReference>
<evidence type="ECO:0000256" key="10">
    <source>
        <dbReference type="ARBA" id="ARBA00044508"/>
    </source>
</evidence>
<dbReference type="InterPro" id="IPR002867">
    <property type="entry name" value="IBR_dom"/>
</dbReference>
<dbReference type="Gene3D" id="3.30.70.330">
    <property type="match status" value="1"/>
</dbReference>
<dbReference type="InterPro" id="IPR027370">
    <property type="entry name" value="Znf-RING_euk"/>
</dbReference>
<evidence type="ECO:0000256" key="3">
    <source>
        <dbReference type="ARBA" id="ARBA00012251"/>
    </source>
</evidence>
<dbReference type="Pfam" id="PF13445">
    <property type="entry name" value="zf-RING_UBOX"/>
    <property type="match status" value="1"/>
</dbReference>
<evidence type="ECO:0000256" key="1">
    <source>
        <dbReference type="ARBA" id="ARBA00001798"/>
    </source>
</evidence>
<feature type="domain" description="RING-type" evidence="13">
    <location>
        <begin position="618"/>
        <end position="657"/>
    </location>
</feature>
<dbReference type="AlphaFoldDB" id="A0AAD6YKA7"/>
<dbReference type="SMART" id="SM00647">
    <property type="entry name" value="IBR"/>
    <property type="match status" value="2"/>
</dbReference>
<evidence type="ECO:0000256" key="8">
    <source>
        <dbReference type="ARBA" id="ARBA00022786"/>
    </source>
</evidence>
<evidence type="ECO:0000256" key="12">
    <source>
        <dbReference type="SAM" id="Coils"/>
    </source>
</evidence>
<dbReference type="Gene3D" id="3.30.40.10">
    <property type="entry name" value="Zinc/RING finger domain, C3HC4 (zinc finger)"/>
    <property type="match status" value="1"/>
</dbReference>
<evidence type="ECO:0000313" key="17">
    <source>
        <dbReference type="Proteomes" id="UP001219525"/>
    </source>
</evidence>
<dbReference type="InterPro" id="IPR041367">
    <property type="entry name" value="Znf-CCCH_4"/>
</dbReference>
<dbReference type="InterPro" id="IPR035979">
    <property type="entry name" value="RBD_domain_sf"/>
</dbReference>
<sequence length="952" mass="106647">MSSTPAATCRFFLQGRCTYGDRCKFLHRVQEAERLRREQAAKAAEEVETRRKEQVARQKAELERQKAARRARLAEQEIAARARLAEQEAAQQARQIQLEAQKAGMRRREAAHTIQHIVLGTTLITYGAGFTIQEVVTGFESCHIRIKNLPADATQEEIKALFTQQGVEKSRFFITGTKKLPDGRLEATLITTSDEGSAIAIGLEDIEFRQERLHFEVMENTVSGGMGSTAPKDCNILTMSWRAPSRSAVATFPSVADAAAKVKFLNRKICGGRQVRVEMNQPPPTQMHQLGWQRAVKISGLPLLISPEEVTQFAGSYTLKFLKPIDYNIDTGVRMLRQQIELLAARDLVTFDVVARDDIEGNMIVKARFTSWEAAKRVEDNLAGKRLYYLGNCTLRLRLPDPHQYILSIPPQQYQAQKHAWDSLTDSDGTNTKTAFVRIFRPQSSGRVQIKVVGEDKSAVGALKVRVENLAGGEALGTDCWHRSFKSGVGTQFMSLVLDRTGAYARADWKLCVVKVYGDPASINRARDAIKAEVDRLNALEWSVFLKTQSVRFFVQRGLAALKEALGDDNATLVISRNANKIVIRGGEEARCILTRLIDESLEETASGANGSRLGASCPICYDEISHPVTLGCNHTYCMTCLRHYISTAADNFPLNCLGNEATCETPIALPTIEKFLPTPQFHQLLERAFLRYIEQRPQEFKYCKTPDCSQVYRRNASGAIICPSCFLKVCSLCDEEVHDGMSCEERQLHSDPDEQERRNEEWAAANGTKRCPACSVWIEKIEGCNHMTCKCGAHICWICLRQFDAGQIYAHLNESHGGLFEVPEDPPPRNPVYPLARALPADPPAHNALHPLQLEDAARLHRARQIEAARALRLEQEARAQQVLAAADLQRVQARLQMIYQGQQREALRRDAAQREAAQREAVQREAARREREAAAARRGRENNGWGCVVM</sequence>
<dbReference type="PROSITE" id="PS50089">
    <property type="entry name" value="ZF_RING_2"/>
    <property type="match status" value="1"/>
</dbReference>
<dbReference type="CDD" id="cd20354">
    <property type="entry name" value="Rcat_RBR_RNF14"/>
    <property type="match status" value="1"/>
</dbReference>
<dbReference type="Gene3D" id="4.10.1000.10">
    <property type="entry name" value="Zinc finger, CCCH-type"/>
    <property type="match status" value="1"/>
</dbReference>
<dbReference type="SUPFAM" id="SSF90229">
    <property type="entry name" value="CCCH zinc finger"/>
    <property type="match status" value="1"/>
</dbReference>
<dbReference type="GO" id="GO:0008270">
    <property type="term" value="F:zinc ion binding"/>
    <property type="evidence" value="ECO:0007669"/>
    <property type="project" value="UniProtKB-KW"/>
</dbReference>
<name>A0AAD6YKA7_9AGAR</name>
<reference evidence="16" key="1">
    <citation type="submission" date="2023-03" db="EMBL/GenBank/DDBJ databases">
        <title>Massive genome expansion in bonnet fungi (Mycena s.s.) driven by repeated elements and novel gene families across ecological guilds.</title>
        <authorList>
            <consortium name="Lawrence Berkeley National Laboratory"/>
            <person name="Harder C.B."/>
            <person name="Miyauchi S."/>
            <person name="Viragh M."/>
            <person name="Kuo A."/>
            <person name="Thoen E."/>
            <person name="Andreopoulos B."/>
            <person name="Lu D."/>
            <person name="Skrede I."/>
            <person name="Drula E."/>
            <person name="Henrissat B."/>
            <person name="Morin E."/>
            <person name="Kohler A."/>
            <person name="Barry K."/>
            <person name="LaButti K."/>
            <person name="Morin E."/>
            <person name="Salamov A."/>
            <person name="Lipzen A."/>
            <person name="Mereny Z."/>
            <person name="Hegedus B."/>
            <person name="Baldrian P."/>
            <person name="Stursova M."/>
            <person name="Weitz H."/>
            <person name="Taylor A."/>
            <person name="Grigoriev I.V."/>
            <person name="Nagy L.G."/>
            <person name="Martin F."/>
            <person name="Kauserud H."/>
        </authorList>
    </citation>
    <scope>NUCLEOTIDE SEQUENCE</scope>
    <source>
        <strain evidence="16">9144</strain>
    </source>
</reference>
<feature type="coiled-coil region" evidence="12">
    <location>
        <begin position="37"/>
        <end position="79"/>
    </location>
</feature>
<feature type="domain" description="RING-type" evidence="15">
    <location>
        <begin position="614"/>
        <end position="823"/>
    </location>
</feature>
<dbReference type="EC" id="2.3.2.31" evidence="3"/>
<dbReference type="PROSITE" id="PS50103">
    <property type="entry name" value="ZF_C3H1"/>
    <property type="match status" value="1"/>
</dbReference>
<dbReference type="GO" id="GO:0016567">
    <property type="term" value="P:protein ubiquitination"/>
    <property type="evidence" value="ECO:0007669"/>
    <property type="project" value="InterPro"/>
</dbReference>
<dbReference type="InterPro" id="IPR013083">
    <property type="entry name" value="Znf_RING/FYVE/PHD"/>
</dbReference>
<evidence type="ECO:0000256" key="7">
    <source>
        <dbReference type="ARBA" id="ARBA00022771"/>
    </source>
</evidence>
<dbReference type="Gene3D" id="1.20.120.1750">
    <property type="match status" value="1"/>
</dbReference>
<dbReference type="GO" id="GO:0003676">
    <property type="term" value="F:nucleic acid binding"/>
    <property type="evidence" value="ECO:0007669"/>
    <property type="project" value="InterPro"/>
</dbReference>
<dbReference type="SMART" id="SM00356">
    <property type="entry name" value="ZnF_C3H1"/>
    <property type="match status" value="1"/>
</dbReference>
<dbReference type="InterPro" id="IPR047548">
    <property type="entry name" value="Rcat_RBR_RNF14"/>
</dbReference>
<dbReference type="InterPro" id="IPR001841">
    <property type="entry name" value="Znf_RING"/>
</dbReference>
<accession>A0AAD6YKA7</accession>
<keyword evidence="4" id="KW-0808">Transferase</keyword>
<dbReference type="InterPro" id="IPR017907">
    <property type="entry name" value="Znf_RING_CS"/>
</dbReference>